<dbReference type="AlphaFoldDB" id="A0AAV4TB58"/>
<dbReference type="EMBL" id="BPLR01010793">
    <property type="protein sequence ID" value="GIY42020.1"/>
    <property type="molecule type" value="Genomic_DNA"/>
</dbReference>
<evidence type="ECO:0000313" key="2">
    <source>
        <dbReference type="Proteomes" id="UP001054945"/>
    </source>
</evidence>
<keyword evidence="2" id="KW-1185">Reference proteome</keyword>
<accession>A0AAV4TB58</accession>
<protein>
    <submittedName>
        <fullName evidence="1">Uncharacterized protein</fullName>
    </submittedName>
</protein>
<evidence type="ECO:0000313" key="1">
    <source>
        <dbReference type="EMBL" id="GIY42020.1"/>
    </source>
</evidence>
<dbReference type="Proteomes" id="UP001054945">
    <property type="component" value="Unassembled WGS sequence"/>
</dbReference>
<proteinExistence type="predicted"/>
<comment type="caution">
    <text evidence="1">The sequence shown here is derived from an EMBL/GenBank/DDBJ whole genome shotgun (WGS) entry which is preliminary data.</text>
</comment>
<sequence>MERSSFALDVIGGFDSSIIRSSFFYSSFMDHFNDIRDFTHRANSWSKQTTFVFLFPLLPHNALNNRNTPTSTSHLSPKHSTSCGCGDPEVKSILQAIIPRTRRTREKEANAMQLTRRRCSLMSLHFERGSE</sequence>
<organism evidence="1 2">
    <name type="scientific">Caerostris extrusa</name>
    <name type="common">Bark spider</name>
    <name type="synonym">Caerostris bankana</name>
    <dbReference type="NCBI Taxonomy" id="172846"/>
    <lineage>
        <taxon>Eukaryota</taxon>
        <taxon>Metazoa</taxon>
        <taxon>Ecdysozoa</taxon>
        <taxon>Arthropoda</taxon>
        <taxon>Chelicerata</taxon>
        <taxon>Arachnida</taxon>
        <taxon>Araneae</taxon>
        <taxon>Araneomorphae</taxon>
        <taxon>Entelegynae</taxon>
        <taxon>Araneoidea</taxon>
        <taxon>Araneidae</taxon>
        <taxon>Caerostris</taxon>
    </lineage>
</organism>
<name>A0AAV4TB58_CAEEX</name>
<gene>
    <name evidence="1" type="ORF">CEXT_651361</name>
</gene>
<reference evidence="1 2" key="1">
    <citation type="submission" date="2021-06" db="EMBL/GenBank/DDBJ databases">
        <title>Caerostris extrusa draft genome.</title>
        <authorList>
            <person name="Kono N."/>
            <person name="Arakawa K."/>
        </authorList>
    </citation>
    <scope>NUCLEOTIDE SEQUENCE [LARGE SCALE GENOMIC DNA]</scope>
</reference>